<dbReference type="SUPFAM" id="SSF100950">
    <property type="entry name" value="NagB/RpiA/CoA transferase-like"/>
    <property type="match status" value="1"/>
</dbReference>
<dbReference type="PIRSF" id="PIRSF006806">
    <property type="entry name" value="FTHF_cligase"/>
    <property type="match status" value="1"/>
</dbReference>
<feature type="binding site" evidence="4">
    <location>
        <begin position="6"/>
        <end position="10"/>
    </location>
    <ligand>
        <name>ATP</name>
        <dbReference type="ChEBI" id="CHEBI:30616"/>
    </ligand>
</feature>
<dbReference type="Pfam" id="PF01812">
    <property type="entry name" value="5-FTHF_cyc-lig"/>
    <property type="match status" value="1"/>
</dbReference>
<feature type="binding site" evidence="4">
    <location>
        <position position="58"/>
    </location>
    <ligand>
        <name>substrate</name>
    </ligand>
</feature>
<comment type="cofactor">
    <cofactor evidence="5">
        <name>Mg(2+)</name>
        <dbReference type="ChEBI" id="CHEBI:18420"/>
    </cofactor>
</comment>
<name>X0PGE3_9LACO</name>
<reference evidence="7 9" key="2">
    <citation type="journal article" date="2015" name="Genome Announc.">
        <title>Expanding the biotechnology potential of lactobacilli through comparative genomics of 213 strains and associated genera.</title>
        <authorList>
            <person name="Sun Z."/>
            <person name="Harris H.M."/>
            <person name="McCann A."/>
            <person name="Guo C."/>
            <person name="Argimon S."/>
            <person name="Zhang W."/>
            <person name="Yang X."/>
            <person name="Jeffery I.B."/>
            <person name="Cooney J.C."/>
            <person name="Kagawa T.F."/>
            <person name="Liu W."/>
            <person name="Song Y."/>
            <person name="Salvetti E."/>
            <person name="Wrobel A."/>
            <person name="Rasinkangas P."/>
            <person name="Parkhill J."/>
            <person name="Rea M.C."/>
            <person name="O'Sullivan O."/>
            <person name="Ritari J."/>
            <person name="Douillard F.P."/>
            <person name="Paul Ross R."/>
            <person name="Yang R."/>
            <person name="Briner A.E."/>
            <person name="Felis G.E."/>
            <person name="de Vos W.M."/>
            <person name="Barrangou R."/>
            <person name="Klaenhammer T.R."/>
            <person name="Caufield P.W."/>
            <person name="Cui Y."/>
            <person name="Zhang H."/>
            <person name="O'Toole P.W."/>
        </authorList>
    </citation>
    <scope>NUCLEOTIDE SEQUENCE [LARGE SCALE GENOMIC DNA]</scope>
    <source>
        <strain evidence="7 9">DSM 18382</strain>
    </source>
</reference>
<evidence type="ECO:0000256" key="5">
    <source>
        <dbReference type="RuleBase" id="RU361279"/>
    </source>
</evidence>
<dbReference type="EC" id="6.3.3.2" evidence="5"/>
<feature type="binding site" evidence="4">
    <location>
        <begin position="134"/>
        <end position="142"/>
    </location>
    <ligand>
        <name>ATP</name>
        <dbReference type="ChEBI" id="CHEBI:30616"/>
    </ligand>
</feature>
<organism evidence="6 8">
    <name type="scientific">Lentilactobacillus farraginis DSM 18382 = JCM 14108</name>
    <dbReference type="NCBI Taxonomy" id="1423743"/>
    <lineage>
        <taxon>Bacteria</taxon>
        <taxon>Bacillati</taxon>
        <taxon>Bacillota</taxon>
        <taxon>Bacilli</taxon>
        <taxon>Lactobacillales</taxon>
        <taxon>Lactobacillaceae</taxon>
        <taxon>Lentilactobacillus</taxon>
    </lineage>
</organism>
<keyword evidence="5" id="KW-0479">Metal-binding</keyword>
<dbReference type="PATRIC" id="fig|1423743.5.peg.971"/>
<dbReference type="InterPro" id="IPR002698">
    <property type="entry name" value="FTHF_cligase"/>
</dbReference>
<dbReference type="STRING" id="1423743.FD41_GL000940"/>
<evidence type="ECO:0000313" key="9">
    <source>
        <dbReference type="Proteomes" id="UP000051966"/>
    </source>
</evidence>
<dbReference type="PANTHER" id="PTHR23407">
    <property type="entry name" value="ATPASE INHIBITOR/5-FORMYLTETRAHYDROFOLATE CYCLO-LIGASE"/>
    <property type="match status" value="1"/>
</dbReference>
<dbReference type="EMBL" id="BAKI01000006">
    <property type="protein sequence ID" value="GAF36012.1"/>
    <property type="molecule type" value="Genomic_DNA"/>
</dbReference>
<dbReference type="Proteomes" id="UP000019488">
    <property type="component" value="Unassembled WGS sequence"/>
</dbReference>
<dbReference type="eggNOG" id="COG0212">
    <property type="taxonomic scope" value="Bacteria"/>
</dbReference>
<dbReference type="InterPro" id="IPR037171">
    <property type="entry name" value="NagB/RpiA_transferase-like"/>
</dbReference>
<keyword evidence="5" id="KW-0460">Magnesium</keyword>
<dbReference type="OrthoDB" id="9801938at2"/>
<dbReference type="GO" id="GO:0046872">
    <property type="term" value="F:metal ion binding"/>
    <property type="evidence" value="ECO:0007669"/>
    <property type="project" value="UniProtKB-KW"/>
</dbReference>
<dbReference type="GO" id="GO:0035999">
    <property type="term" value="P:tetrahydrofolate interconversion"/>
    <property type="evidence" value="ECO:0007669"/>
    <property type="project" value="TreeGrafter"/>
</dbReference>
<keyword evidence="2 4" id="KW-0547">Nucleotide-binding</keyword>
<evidence type="ECO:0000256" key="1">
    <source>
        <dbReference type="ARBA" id="ARBA00010638"/>
    </source>
</evidence>
<dbReference type="RefSeq" id="WP_035178556.1">
    <property type="nucleotide sequence ID" value="NZ_AZFY01000121.1"/>
</dbReference>
<evidence type="ECO:0000313" key="7">
    <source>
        <dbReference type="EMBL" id="KRM04332.1"/>
    </source>
</evidence>
<dbReference type="InterPro" id="IPR024185">
    <property type="entry name" value="FTHF_cligase-like_sf"/>
</dbReference>
<comment type="caution">
    <text evidence="6">The sequence shown here is derived from an EMBL/GenBank/DDBJ whole genome shotgun (WGS) entry which is preliminary data.</text>
</comment>
<dbReference type="Gene3D" id="3.40.50.10420">
    <property type="entry name" value="NagB/RpiA/CoA transferase-like"/>
    <property type="match status" value="1"/>
</dbReference>
<dbReference type="GO" id="GO:0005524">
    <property type="term" value="F:ATP binding"/>
    <property type="evidence" value="ECO:0007669"/>
    <property type="project" value="UniProtKB-KW"/>
</dbReference>
<dbReference type="GO" id="GO:0030272">
    <property type="term" value="F:5-formyltetrahydrofolate cyclo-ligase activity"/>
    <property type="evidence" value="ECO:0007669"/>
    <property type="project" value="UniProtKB-EC"/>
</dbReference>
<dbReference type="Proteomes" id="UP000051966">
    <property type="component" value="Unassembled WGS sequence"/>
</dbReference>
<dbReference type="EMBL" id="AZFY01000121">
    <property type="protein sequence ID" value="KRM04332.1"/>
    <property type="molecule type" value="Genomic_DNA"/>
</dbReference>
<accession>X0PGE3</accession>
<evidence type="ECO:0000313" key="6">
    <source>
        <dbReference type="EMBL" id="GAF36012.1"/>
    </source>
</evidence>
<dbReference type="NCBIfam" id="TIGR02727">
    <property type="entry name" value="MTHFS_bact"/>
    <property type="match status" value="1"/>
</dbReference>
<keyword evidence="3 4" id="KW-0067">ATP-binding</keyword>
<proteinExistence type="inferred from homology"/>
<dbReference type="GO" id="GO:0009396">
    <property type="term" value="P:folic acid-containing compound biosynthetic process"/>
    <property type="evidence" value="ECO:0007669"/>
    <property type="project" value="TreeGrafter"/>
</dbReference>
<evidence type="ECO:0000256" key="2">
    <source>
        <dbReference type="ARBA" id="ARBA00022741"/>
    </source>
</evidence>
<keyword evidence="6" id="KW-0436">Ligase</keyword>
<dbReference type="PANTHER" id="PTHR23407:SF1">
    <property type="entry name" value="5-FORMYLTETRAHYDROFOLATE CYCLO-LIGASE"/>
    <property type="match status" value="1"/>
</dbReference>
<sequence>MRNKVKVAFRKQQLEKIHHFLGQPETSATLQHLYQQLFEDSDFLKANVIGVTLSMAEEIPTQPIITFAQAHQKQVVVPRTLPKRQMAFVVLDETTRLERTKFGTQEPVGGTVVAKSEIDALIVPGLAFSRDHYRLGFGGGYYDRFLADFEGMSIAVATPPQFFEKAAWPIEDFDMKVKKIIH</sequence>
<evidence type="ECO:0000256" key="4">
    <source>
        <dbReference type="PIRSR" id="PIRSR006806-1"/>
    </source>
</evidence>
<dbReference type="AlphaFoldDB" id="X0PGE3"/>
<comment type="similarity">
    <text evidence="1 5">Belongs to the 5-formyltetrahydrofolate cyclo-ligase family.</text>
</comment>
<gene>
    <name evidence="7" type="ORF">FD41_GL000940</name>
    <name evidence="6" type="ORF">JCM14108_948</name>
</gene>
<protein>
    <recommendedName>
        <fullName evidence="5">5-formyltetrahydrofolate cyclo-ligase</fullName>
        <ecNumber evidence="5">6.3.3.2</ecNumber>
    </recommendedName>
</protein>
<reference evidence="6" key="1">
    <citation type="journal article" date="2014" name="Genome Announc.">
        <title>Draft Genome Sequences of Two Lactobacillus Strains, L. farraginis JCM 14108T and L. composti JCM 14202T, Isolated from Compost of Distilled Shochu Residue.</title>
        <authorList>
            <person name="Yuki M."/>
            <person name="Oshima K."/>
            <person name="Suda W."/>
            <person name="Kitahara M."/>
            <person name="Kitamura K."/>
            <person name="Iida T."/>
            <person name="Hattori M."/>
            <person name="Ohkuma M."/>
        </authorList>
    </citation>
    <scope>NUCLEOTIDE SEQUENCE [LARGE SCALE GENOMIC DNA]</scope>
    <source>
        <strain evidence="6">JCM 14108</strain>
    </source>
</reference>
<evidence type="ECO:0000313" key="8">
    <source>
        <dbReference type="Proteomes" id="UP000019488"/>
    </source>
</evidence>
<comment type="catalytic activity">
    <reaction evidence="5">
        <text>(6S)-5-formyl-5,6,7,8-tetrahydrofolate + ATP = (6R)-5,10-methenyltetrahydrofolate + ADP + phosphate</text>
        <dbReference type="Rhea" id="RHEA:10488"/>
        <dbReference type="ChEBI" id="CHEBI:30616"/>
        <dbReference type="ChEBI" id="CHEBI:43474"/>
        <dbReference type="ChEBI" id="CHEBI:57455"/>
        <dbReference type="ChEBI" id="CHEBI:57457"/>
        <dbReference type="ChEBI" id="CHEBI:456216"/>
        <dbReference type="EC" id="6.3.3.2"/>
    </reaction>
</comment>
<keyword evidence="9" id="KW-1185">Reference proteome</keyword>
<feature type="binding site" evidence="4">
    <location>
        <position position="53"/>
    </location>
    <ligand>
        <name>substrate</name>
    </ligand>
</feature>
<evidence type="ECO:0000256" key="3">
    <source>
        <dbReference type="ARBA" id="ARBA00022840"/>
    </source>
</evidence>